<evidence type="ECO:0000259" key="2">
    <source>
        <dbReference type="Pfam" id="PF00561"/>
    </source>
</evidence>
<dbReference type="EMBL" id="JBHRSB010000004">
    <property type="protein sequence ID" value="MFC3000975.1"/>
    <property type="molecule type" value="Genomic_DNA"/>
</dbReference>
<protein>
    <submittedName>
        <fullName evidence="3">Alpha/beta fold hydrolase</fullName>
    </submittedName>
</protein>
<reference evidence="4" key="1">
    <citation type="journal article" date="2019" name="Int. J. Syst. Evol. Microbiol.">
        <title>The Global Catalogue of Microorganisms (GCM) 10K type strain sequencing project: providing services to taxonomists for standard genome sequencing and annotation.</title>
        <authorList>
            <consortium name="The Broad Institute Genomics Platform"/>
            <consortium name="The Broad Institute Genome Sequencing Center for Infectious Disease"/>
            <person name="Wu L."/>
            <person name="Ma J."/>
        </authorList>
    </citation>
    <scope>NUCLEOTIDE SEQUENCE [LARGE SCALE GENOMIC DNA]</scope>
    <source>
        <strain evidence="4">CGMCC 1.16855</strain>
    </source>
</reference>
<feature type="domain" description="AB hydrolase-1" evidence="2">
    <location>
        <begin position="23"/>
        <end position="123"/>
    </location>
</feature>
<dbReference type="RefSeq" id="WP_216837076.1">
    <property type="nucleotide sequence ID" value="NZ_JAFNJS010000004.1"/>
</dbReference>
<organism evidence="3 4">
    <name type="scientific">Falsiroseomonas tokyonensis</name>
    <dbReference type="NCBI Taxonomy" id="430521"/>
    <lineage>
        <taxon>Bacteria</taxon>
        <taxon>Pseudomonadati</taxon>
        <taxon>Pseudomonadota</taxon>
        <taxon>Alphaproteobacteria</taxon>
        <taxon>Acetobacterales</taxon>
        <taxon>Roseomonadaceae</taxon>
        <taxon>Falsiroseomonas</taxon>
    </lineage>
</organism>
<proteinExistence type="predicted"/>
<dbReference type="Proteomes" id="UP001595420">
    <property type="component" value="Unassembled WGS sequence"/>
</dbReference>
<name>A0ABV7BYA8_9PROT</name>
<dbReference type="PANTHER" id="PTHR43798">
    <property type="entry name" value="MONOACYLGLYCEROL LIPASE"/>
    <property type="match status" value="1"/>
</dbReference>
<keyword evidence="4" id="KW-1185">Reference proteome</keyword>
<keyword evidence="1 3" id="KW-0378">Hydrolase</keyword>
<dbReference type="Pfam" id="PF00561">
    <property type="entry name" value="Abhydrolase_1"/>
    <property type="match status" value="1"/>
</dbReference>
<accession>A0ABV7BYA8</accession>
<sequence length="172" mass="17993">MPWIATPEIALRYEISGEGQAILMLLHEMGGSLESWEPVLPLLHPHFRVLRYDQRNAGLSEKPPGPMTLAQSGNDAVALLDALGLTEPVVVLGTAVGGAVALHLAAAHPGRIRAAIVTSPATGLPEAGRAAAIERADLLEREGTRAVVDAGLAQSYPEALRGDAARFAATRA</sequence>
<evidence type="ECO:0000313" key="4">
    <source>
        <dbReference type="Proteomes" id="UP001595420"/>
    </source>
</evidence>
<dbReference type="PANTHER" id="PTHR43798:SF31">
    <property type="entry name" value="AB HYDROLASE SUPERFAMILY PROTEIN YCLE"/>
    <property type="match status" value="1"/>
</dbReference>
<gene>
    <name evidence="3" type="ORF">ACFOD3_13815</name>
</gene>
<dbReference type="GO" id="GO:0016787">
    <property type="term" value="F:hydrolase activity"/>
    <property type="evidence" value="ECO:0007669"/>
    <property type="project" value="UniProtKB-KW"/>
</dbReference>
<evidence type="ECO:0000313" key="3">
    <source>
        <dbReference type="EMBL" id="MFC3000975.1"/>
    </source>
</evidence>
<dbReference type="InterPro" id="IPR000073">
    <property type="entry name" value="AB_hydrolase_1"/>
</dbReference>
<evidence type="ECO:0000256" key="1">
    <source>
        <dbReference type="ARBA" id="ARBA00022801"/>
    </source>
</evidence>
<comment type="caution">
    <text evidence="3">The sequence shown here is derived from an EMBL/GenBank/DDBJ whole genome shotgun (WGS) entry which is preliminary data.</text>
</comment>
<dbReference type="InterPro" id="IPR050266">
    <property type="entry name" value="AB_hydrolase_sf"/>
</dbReference>